<dbReference type="InterPro" id="IPR018731">
    <property type="entry name" value="Atg13_N"/>
</dbReference>
<evidence type="ECO:0000313" key="5">
    <source>
        <dbReference type="EMBL" id="KZP26762.1"/>
    </source>
</evidence>
<dbReference type="Pfam" id="PF10033">
    <property type="entry name" value="ATG13"/>
    <property type="match status" value="1"/>
</dbReference>
<evidence type="ECO:0000256" key="3">
    <source>
        <dbReference type="RuleBase" id="RU361214"/>
    </source>
</evidence>
<keyword evidence="2 3" id="KW-0072">Autophagy</keyword>
<dbReference type="GO" id="GO:0000423">
    <property type="term" value="P:mitophagy"/>
    <property type="evidence" value="ECO:0007669"/>
    <property type="project" value="TreeGrafter"/>
</dbReference>
<dbReference type="EMBL" id="KV417512">
    <property type="protein sequence ID" value="KZP26762.1"/>
    <property type="molecule type" value="Genomic_DNA"/>
</dbReference>
<dbReference type="OrthoDB" id="70161at2759"/>
<dbReference type="GO" id="GO:1990316">
    <property type="term" value="C:Atg1/ULK1 kinase complex"/>
    <property type="evidence" value="ECO:0007669"/>
    <property type="project" value="InterPro"/>
</dbReference>
<dbReference type="Gene3D" id="3.30.900.10">
    <property type="entry name" value="HORMA domain"/>
    <property type="match status" value="1"/>
</dbReference>
<dbReference type="GO" id="GO:0034497">
    <property type="term" value="P:protein localization to phagophore assembly site"/>
    <property type="evidence" value="ECO:0007669"/>
    <property type="project" value="TreeGrafter"/>
</dbReference>
<dbReference type="InterPro" id="IPR040182">
    <property type="entry name" value="ATG13"/>
</dbReference>
<accession>A0A166Q531</accession>
<evidence type="ECO:0000256" key="1">
    <source>
        <dbReference type="ARBA" id="ARBA00005246"/>
    </source>
</evidence>
<evidence type="ECO:0000256" key="2">
    <source>
        <dbReference type="ARBA" id="ARBA00023006"/>
    </source>
</evidence>
<feature type="non-terminal residue" evidence="5">
    <location>
        <position position="1"/>
    </location>
</feature>
<dbReference type="InterPro" id="IPR036570">
    <property type="entry name" value="HORMA_dom_sf"/>
</dbReference>
<feature type="domain" description="Autophagy-related protein 13 N-terminal" evidence="4">
    <location>
        <begin position="14"/>
        <end position="163"/>
    </location>
</feature>
<name>A0A166Q531_9AGAM</name>
<dbReference type="AlphaFoldDB" id="A0A166Q531"/>
<dbReference type="GO" id="GO:0000407">
    <property type="term" value="C:phagophore assembly site"/>
    <property type="evidence" value="ECO:0007669"/>
    <property type="project" value="TreeGrafter"/>
</dbReference>
<reference evidence="5" key="1">
    <citation type="journal article" date="2016" name="Mol. Biol. Evol.">
        <title>Comparative Genomics of Early-Diverging Mushroom-Forming Fungi Provides Insights into the Origins of Lignocellulose Decay Capabilities.</title>
        <authorList>
            <person name="Nagy L.G."/>
            <person name="Riley R."/>
            <person name="Tritt A."/>
            <person name="Adam C."/>
            <person name="Daum C."/>
            <person name="Floudas D."/>
            <person name="Sun H."/>
            <person name="Yadav J.S."/>
            <person name="Pangilinan J."/>
            <person name="Larsson K.H."/>
            <person name="Matsuura K."/>
            <person name="Barry K."/>
            <person name="Labutti K."/>
            <person name="Kuo R."/>
            <person name="Ohm R.A."/>
            <person name="Bhattacharya S.S."/>
            <person name="Shirouzu T."/>
            <person name="Yoshinaga Y."/>
            <person name="Martin F.M."/>
            <person name="Grigoriev I.V."/>
            <person name="Hibbett D.S."/>
        </authorList>
    </citation>
    <scope>NUCLEOTIDE SEQUENCE [LARGE SCALE GENOMIC DNA]</scope>
    <source>
        <strain evidence="5">CBS 109695</strain>
    </source>
</reference>
<protein>
    <recommendedName>
        <fullName evidence="3">Autophagy-related protein 13</fullName>
    </recommendedName>
</protein>
<dbReference type="GO" id="GO:0034727">
    <property type="term" value="P:piecemeal microautophagy of the nucleus"/>
    <property type="evidence" value="ECO:0007669"/>
    <property type="project" value="TreeGrafter"/>
</dbReference>
<proteinExistence type="inferred from homology"/>
<dbReference type="GO" id="GO:0005829">
    <property type="term" value="C:cytosol"/>
    <property type="evidence" value="ECO:0007669"/>
    <property type="project" value="TreeGrafter"/>
</dbReference>
<dbReference type="PANTHER" id="PTHR13430:SF4">
    <property type="entry name" value="AUTOPHAGY-RELATED PROTEIN 13"/>
    <property type="match status" value="1"/>
</dbReference>
<dbReference type="PANTHER" id="PTHR13430">
    <property type="match status" value="1"/>
</dbReference>
<dbReference type="STRING" id="436010.A0A166Q531"/>
<comment type="similarity">
    <text evidence="1 3">Belongs to the ATG13 family. Fungi subfamily.</text>
</comment>
<organism evidence="5">
    <name type="scientific">Athelia psychrophila</name>
    <dbReference type="NCBI Taxonomy" id="1759441"/>
    <lineage>
        <taxon>Eukaryota</taxon>
        <taxon>Fungi</taxon>
        <taxon>Dikarya</taxon>
        <taxon>Basidiomycota</taxon>
        <taxon>Agaricomycotina</taxon>
        <taxon>Agaricomycetes</taxon>
        <taxon>Agaricomycetidae</taxon>
        <taxon>Atheliales</taxon>
        <taxon>Atheliaceae</taxon>
        <taxon>Athelia</taxon>
    </lineage>
</organism>
<gene>
    <name evidence="5" type="ORF">FIBSPDRAFT_674560</name>
</gene>
<evidence type="ECO:0000259" key="4">
    <source>
        <dbReference type="Pfam" id="PF10033"/>
    </source>
</evidence>
<sequence>MSNDIQKADQIAYRLFTKLALVVHQARTTADQQQRLQPKVDKWFNLETPDTDLYRDQLRIYRSISAPWPAPPPPPLELQVLLVVPELANNQVLVYQAPDASRVPVDPAPRFILLEKWLLAFTAATAGSGESSDGDVAPSTIYKHGIPLFRSLFTLLRVLPAWR</sequence>